<feature type="compositionally biased region" description="Low complexity" evidence="1">
    <location>
        <begin position="270"/>
        <end position="280"/>
    </location>
</feature>
<reference evidence="3 4" key="1">
    <citation type="submission" date="2015-06" db="EMBL/GenBank/DDBJ databases">
        <title>Survival trade-offs in plant roots during colonization by closely related pathogenic and mutualistic fungi.</title>
        <authorList>
            <person name="Hacquard S."/>
            <person name="Kracher B."/>
            <person name="Hiruma K."/>
            <person name="Weinman A."/>
            <person name="Muench P."/>
            <person name="Garrido Oter R."/>
            <person name="Ver Loren van Themaat E."/>
            <person name="Dallerey J.-F."/>
            <person name="Damm U."/>
            <person name="Henrissat B."/>
            <person name="Lespinet O."/>
            <person name="Thon M."/>
            <person name="Kemen E."/>
            <person name="McHardy A.C."/>
            <person name="Schulze-Lefert P."/>
            <person name="O'Connell R.J."/>
        </authorList>
    </citation>
    <scope>NUCLEOTIDE SEQUENCE [LARGE SCALE GENOMIC DNA]</scope>
    <source>
        <strain evidence="3 4">MAFF 238704</strain>
    </source>
</reference>
<feature type="region of interest" description="Disordered" evidence="1">
    <location>
        <begin position="236"/>
        <end position="287"/>
    </location>
</feature>
<dbReference type="STRING" id="1573173.A0A161VZJ5"/>
<keyword evidence="4" id="KW-1185">Reference proteome</keyword>
<name>A0A161VZJ5_COLIC</name>
<protein>
    <recommendedName>
        <fullName evidence="5">Prenylated rab acceptor 1</fullName>
    </recommendedName>
</protein>
<evidence type="ECO:0000313" key="4">
    <source>
        <dbReference type="Proteomes" id="UP000076584"/>
    </source>
</evidence>
<feature type="region of interest" description="Disordered" evidence="1">
    <location>
        <begin position="1"/>
        <end position="47"/>
    </location>
</feature>
<dbReference type="AlphaFoldDB" id="A0A161VZJ5"/>
<organism evidence="3 4">
    <name type="scientific">Colletotrichum incanum</name>
    <name type="common">Soybean anthracnose fungus</name>
    <dbReference type="NCBI Taxonomy" id="1573173"/>
    <lineage>
        <taxon>Eukaryota</taxon>
        <taxon>Fungi</taxon>
        <taxon>Dikarya</taxon>
        <taxon>Ascomycota</taxon>
        <taxon>Pezizomycotina</taxon>
        <taxon>Sordariomycetes</taxon>
        <taxon>Hypocreomycetidae</taxon>
        <taxon>Glomerellales</taxon>
        <taxon>Glomerellaceae</taxon>
        <taxon>Colletotrichum</taxon>
        <taxon>Colletotrichum spaethianum species complex</taxon>
    </lineage>
</organism>
<evidence type="ECO:0000256" key="2">
    <source>
        <dbReference type="SAM" id="Phobius"/>
    </source>
</evidence>
<sequence length="462" mass="49920">MQNNHISFQRSKEIQRAPRPALTKVTKGSSPPPPRPPASLRQGLFSPTIPPVRELPFASWATPSTSIKAHVTRVIAPSRPPSPSSASSSSSSFCPRVRGLRHTQETNLRKSRTRNILLGPQGRILQPRISPHTRVFGGPVCVGFSPPTRGLTTHLPLSHLSRRSFSLPLLHTHFPPPQPINHDSLIPAVSPLSPPPPLPPSQPSYSLSTLLVSQTSDTTGGRMGFFDFDTGSVISARSSHSRRHSSKKHHSSKHRSRSRSSSRSRKRHSSGGAPSIAASIFGGGDNHKHNSSRSSFFGIPNASRSSFFGFGGRPSYYKRSPRNGFVQKTLKQVKRLWRDLVYYAKKHPYKVVALVIMPLITGGFLTALLARFGLRLPPGIERMIGIGAKAASGDSIGLVGEAVRMAGGGGLGGGRASSVHVERGYDGDYSWERRSLEREGGGFGVGGGWTDGLMKGVAKMFI</sequence>
<feature type="transmembrane region" description="Helical" evidence="2">
    <location>
        <begin position="351"/>
        <end position="374"/>
    </location>
</feature>
<evidence type="ECO:0000313" key="3">
    <source>
        <dbReference type="EMBL" id="KZL79125.1"/>
    </source>
</evidence>
<feature type="compositionally biased region" description="Basic residues" evidence="1">
    <location>
        <begin position="239"/>
        <end position="269"/>
    </location>
</feature>
<dbReference type="Proteomes" id="UP000076584">
    <property type="component" value="Unassembled WGS sequence"/>
</dbReference>
<evidence type="ECO:0008006" key="5">
    <source>
        <dbReference type="Google" id="ProtNLM"/>
    </source>
</evidence>
<feature type="compositionally biased region" description="Pro residues" evidence="1">
    <location>
        <begin position="192"/>
        <end position="202"/>
    </location>
</feature>
<evidence type="ECO:0000256" key="1">
    <source>
        <dbReference type="SAM" id="MobiDB-lite"/>
    </source>
</evidence>
<gene>
    <name evidence="3" type="ORF">CI238_10242</name>
</gene>
<feature type="region of interest" description="Disordered" evidence="1">
    <location>
        <begin position="176"/>
        <end position="206"/>
    </location>
</feature>
<dbReference type="EMBL" id="LFIW01002145">
    <property type="protein sequence ID" value="KZL79125.1"/>
    <property type="molecule type" value="Genomic_DNA"/>
</dbReference>
<keyword evidence="2" id="KW-0472">Membrane</keyword>
<feature type="region of interest" description="Disordered" evidence="1">
    <location>
        <begin position="76"/>
        <end position="106"/>
    </location>
</feature>
<comment type="caution">
    <text evidence="3">The sequence shown here is derived from an EMBL/GenBank/DDBJ whole genome shotgun (WGS) entry which is preliminary data.</text>
</comment>
<proteinExistence type="predicted"/>
<keyword evidence="2" id="KW-1133">Transmembrane helix</keyword>
<keyword evidence="2" id="KW-0812">Transmembrane</keyword>
<accession>A0A161VZJ5</accession>